<gene>
    <name evidence="3" type="primary">wcaJ_2</name>
    <name evidence="3" type="ORF">ERS672216_01780</name>
</gene>
<evidence type="ECO:0000259" key="2">
    <source>
        <dbReference type="Pfam" id="PF02397"/>
    </source>
</evidence>
<proteinExistence type="inferred from homology"/>
<comment type="similarity">
    <text evidence="1">Belongs to the bacterial sugar transferase family.</text>
</comment>
<organism evidence="3 4">
    <name type="scientific">Campylobacter geochelonis</name>
    <dbReference type="NCBI Taxonomy" id="1780362"/>
    <lineage>
        <taxon>Bacteria</taxon>
        <taxon>Pseudomonadati</taxon>
        <taxon>Campylobacterota</taxon>
        <taxon>Epsilonproteobacteria</taxon>
        <taxon>Campylobacterales</taxon>
        <taxon>Campylobacteraceae</taxon>
        <taxon>Campylobacter</taxon>
    </lineage>
</organism>
<accession>A0A128EJR7</accession>
<sequence length="309" mass="36994">MLVLGKRHEFTDREKAQLALKFKHFDILLDEDKEPSEARKELGNFIKKNKYKYLILNTSAKLDPKIIRYLTLLQFRTRKHNLRIITIEQFMEKELKKCFIPKDESNANFLAEIQPYTKFEYILKRCVDIVGAGCLWLINLPIGYYVRKKIREQSPGEIYFIQPRVGQNTRTFKCYKYRTMHEDSHFNPYTEKNDSRIFPMGNFMRKARIDEIPQYKNIFRGEMHLIGPRAEWDILVRNYEKALPYYHERHLVAPGITGWAQVNYPYGENAEDARQKLMYDLYYIKHWSLWLEFKTIVKTIAVIVGKKGM</sequence>
<dbReference type="InterPro" id="IPR003362">
    <property type="entry name" value="Bact_transf"/>
</dbReference>
<dbReference type="AlphaFoldDB" id="A0A128EJR7"/>
<evidence type="ECO:0000256" key="1">
    <source>
        <dbReference type="ARBA" id="ARBA00006464"/>
    </source>
</evidence>
<dbReference type="PANTHER" id="PTHR30576">
    <property type="entry name" value="COLANIC BIOSYNTHESIS UDP-GLUCOSE LIPID CARRIER TRANSFERASE"/>
    <property type="match status" value="1"/>
</dbReference>
<evidence type="ECO:0000313" key="3">
    <source>
        <dbReference type="EMBL" id="CZE49159.1"/>
    </source>
</evidence>
<dbReference type="GO" id="GO:0016780">
    <property type="term" value="F:phosphotransferase activity, for other substituted phosphate groups"/>
    <property type="evidence" value="ECO:0007669"/>
    <property type="project" value="TreeGrafter"/>
</dbReference>
<dbReference type="Pfam" id="PF02397">
    <property type="entry name" value="Bac_transf"/>
    <property type="match status" value="1"/>
</dbReference>
<keyword evidence="3" id="KW-0378">Hydrolase</keyword>
<protein>
    <submittedName>
        <fullName evidence="3">Exodeoxyribonuclease 7 large subunit</fullName>
        <ecNumber evidence="3">3.1.11.6</ecNumber>
    </submittedName>
</protein>
<feature type="domain" description="Bacterial sugar transferase" evidence="2">
    <location>
        <begin position="124"/>
        <end position="304"/>
    </location>
</feature>
<dbReference type="EMBL" id="FIZP01000015">
    <property type="protein sequence ID" value="CZE49159.1"/>
    <property type="molecule type" value="Genomic_DNA"/>
</dbReference>
<reference evidence="3 4" key="1">
    <citation type="submission" date="2016-02" db="EMBL/GenBank/DDBJ databases">
        <authorList>
            <consortium name="Pathogen Informatics"/>
        </authorList>
    </citation>
    <scope>NUCLEOTIDE SEQUENCE [LARGE SCALE GENOMIC DNA]</scope>
    <source>
        <strain evidence="3 4">RC20</strain>
    </source>
</reference>
<name>A0A128EJR7_9BACT</name>
<evidence type="ECO:0000313" key="4">
    <source>
        <dbReference type="Proteomes" id="UP000069632"/>
    </source>
</evidence>
<dbReference type="EC" id="3.1.11.6" evidence="3"/>
<dbReference type="RefSeq" id="WP_075540548.1">
    <property type="nucleotide sequence ID" value="NZ_CP053844.1"/>
</dbReference>
<keyword evidence="4" id="KW-1185">Reference proteome</keyword>
<dbReference type="PANTHER" id="PTHR30576:SF0">
    <property type="entry name" value="UNDECAPRENYL-PHOSPHATE N-ACETYLGALACTOSAMINYL 1-PHOSPHATE TRANSFERASE-RELATED"/>
    <property type="match status" value="1"/>
</dbReference>
<dbReference type="Proteomes" id="UP000069632">
    <property type="component" value="Unassembled WGS sequence"/>
</dbReference>
<dbReference type="GO" id="GO:0008855">
    <property type="term" value="F:exodeoxyribonuclease VII activity"/>
    <property type="evidence" value="ECO:0007669"/>
    <property type="project" value="UniProtKB-EC"/>
</dbReference>
<dbReference type="OrthoDB" id="9808602at2"/>